<dbReference type="GO" id="GO:0015344">
    <property type="term" value="F:siderophore uptake transmembrane transporter activity"/>
    <property type="evidence" value="ECO:0007669"/>
    <property type="project" value="TreeGrafter"/>
</dbReference>
<dbReference type="Gene3D" id="2.60.40.1120">
    <property type="entry name" value="Carboxypeptidase-like, regulatory domain"/>
    <property type="match status" value="1"/>
</dbReference>
<evidence type="ECO:0000256" key="4">
    <source>
        <dbReference type="ARBA" id="ARBA00022692"/>
    </source>
</evidence>
<proteinExistence type="inferred from homology"/>
<evidence type="ECO:0000256" key="1">
    <source>
        <dbReference type="ARBA" id="ARBA00004571"/>
    </source>
</evidence>
<dbReference type="InterPro" id="IPR012910">
    <property type="entry name" value="Plug_dom"/>
</dbReference>
<keyword evidence="6 8" id="KW-0472">Membrane</keyword>
<dbReference type="RefSeq" id="WP_112376886.1">
    <property type="nucleotide sequence ID" value="NZ_CP030104.1"/>
</dbReference>
<keyword evidence="5 9" id="KW-0732">Signal</keyword>
<dbReference type="PROSITE" id="PS52016">
    <property type="entry name" value="TONB_DEPENDENT_REC_3"/>
    <property type="match status" value="1"/>
</dbReference>
<sequence length="1031" mass="113095">MKKMHLNLGRLLLFLPLLILFCSSAIAYGQNDQYTITGTVTDAANGTPIPGASVFIENTSFGSVTDFDGNYTFVANLSSGNYTLVASYLGFSSSKSELSFGSSSSVSADFVLTEDLLNLDEVVVTGSTVVQERKKLGNAVTTVKSVELLKADPINVTSAIQGKVPGAQITQNSGDPAGGFSIRLRGPSTISGSSEPLYIVDGVIASNLTTNVTNLNVSAGDASPGQNRMVDINPNDIQDINILNGSAAAAIYGSRASNGVVVITTKRGTNMVDGPEIFFKTSFNVNDLRKEVDVNLRGEQFGGEDVRLWPIFGRDAEGNTTPFANLLTNKVDVQRFDYQDLIFQTGLGTDNYLSIRDGNEKMGYAASVGYLSNEGIIKNTKYNRLSARLNFNHSVNDWLSYNVGLYFMNSSSDEKPDGNVFWSPINSVNITNNIYDASQRDSNGNLQSVEPTRVNPLSIIEDFDITQDVTRFIPNLTVSLRPTDFLTIDQILGMDTYKQEGNISIPIYPYEPVNAAYFNQGYQGNAEATVFNWNYDINATFDFDITNNINSQTIVGYNFQSSSVEDSGTQGRDLDANGVPTVPLQPQFGDDRLDIFGGFIQETLSFSDRYFLTFAGRVDGATNFDPDKRTNFYPKVSGSYVLSSEPFWENSGISNVINSARIRTSYGEAGNLTAVGPYARFGRYNPNEFQGTTTLSQSSALGNEDLEVERLKEFEIGTDLSLFDNRASILFTYYNQQISDLIVQRTLAPSEGGLSRFENVGSMKNNGLEIYLRVTPIRTDNLKWDLNFNFSRNRNEVIATTGGPISIATVSGAPPQVREGEPLGVFFGTYFARNDDGSLLLTEDGLPQQERGDALAGTIQRDEDGQPTGDPLRRVIGDPNPDYLLGIGTDLQYKQFSFSMLWESVQGFDVFDADKRTRQGVGVGRLAEQELSGELPRGYISSIYPIQEFRMEDGSFVKLREVSLGYTFPELFKGVKNFTVALKGRNLISIDNFFSYDPETNAGGQSNLLRAVNFGNVPIPRTFILSLSANF</sequence>
<evidence type="ECO:0000313" key="12">
    <source>
        <dbReference type="Proteomes" id="UP000248536"/>
    </source>
</evidence>
<dbReference type="GO" id="GO:0009279">
    <property type="term" value="C:cell outer membrane"/>
    <property type="evidence" value="ECO:0007669"/>
    <property type="project" value="UniProtKB-SubCell"/>
</dbReference>
<dbReference type="EMBL" id="CP030104">
    <property type="protein sequence ID" value="AWX43295.1"/>
    <property type="molecule type" value="Genomic_DNA"/>
</dbReference>
<evidence type="ECO:0000256" key="3">
    <source>
        <dbReference type="ARBA" id="ARBA00022452"/>
    </source>
</evidence>
<dbReference type="InterPro" id="IPR008969">
    <property type="entry name" value="CarboxyPept-like_regulatory"/>
</dbReference>
<feature type="chain" id="PRO_5016258715" evidence="9">
    <location>
        <begin position="28"/>
        <end position="1031"/>
    </location>
</feature>
<dbReference type="AlphaFoldDB" id="A0A2Z4LN70"/>
<protein>
    <submittedName>
        <fullName evidence="11">TonB-dependent receptor SusC</fullName>
    </submittedName>
</protein>
<organism evidence="11 12">
    <name type="scientific">Flagellimonas maritima</name>
    <dbReference type="NCBI Taxonomy" id="1383885"/>
    <lineage>
        <taxon>Bacteria</taxon>
        <taxon>Pseudomonadati</taxon>
        <taxon>Bacteroidota</taxon>
        <taxon>Flavobacteriia</taxon>
        <taxon>Flavobacteriales</taxon>
        <taxon>Flavobacteriaceae</taxon>
        <taxon>Flagellimonas</taxon>
    </lineage>
</organism>
<dbReference type="InterPro" id="IPR023997">
    <property type="entry name" value="TonB-dep_OMP_SusC/RagA_CS"/>
</dbReference>
<accession>A0A2Z4LN70</accession>
<dbReference type="Gene3D" id="2.40.170.20">
    <property type="entry name" value="TonB-dependent receptor, beta-barrel domain"/>
    <property type="match status" value="1"/>
</dbReference>
<evidence type="ECO:0000256" key="9">
    <source>
        <dbReference type="SAM" id="SignalP"/>
    </source>
</evidence>
<dbReference type="GO" id="GO:0044718">
    <property type="term" value="P:siderophore transmembrane transport"/>
    <property type="evidence" value="ECO:0007669"/>
    <property type="project" value="TreeGrafter"/>
</dbReference>
<dbReference type="OrthoDB" id="9768177at2"/>
<dbReference type="InterPro" id="IPR037066">
    <property type="entry name" value="Plug_dom_sf"/>
</dbReference>
<keyword evidence="4 8" id="KW-0812">Transmembrane</keyword>
<keyword evidence="3 8" id="KW-1134">Transmembrane beta strand</keyword>
<feature type="domain" description="TonB-dependent receptor plug" evidence="10">
    <location>
        <begin position="134"/>
        <end position="260"/>
    </location>
</feature>
<evidence type="ECO:0000256" key="5">
    <source>
        <dbReference type="ARBA" id="ARBA00022729"/>
    </source>
</evidence>
<evidence type="ECO:0000256" key="6">
    <source>
        <dbReference type="ARBA" id="ARBA00023136"/>
    </source>
</evidence>
<dbReference type="NCBIfam" id="TIGR04056">
    <property type="entry name" value="OMP_RagA_SusC"/>
    <property type="match status" value="1"/>
</dbReference>
<dbReference type="InterPro" id="IPR039426">
    <property type="entry name" value="TonB-dep_rcpt-like"/>
</dbReference>
<evidence type="ECO:0000256" key="8">
    <source>
        <dbReference type="PROSITE-ProRule" id="PRU01360"/>
    </source>
</evidence>
<comment type="similarity">
    <text evidence="8">Belongs to the TonB-dependent receptor family.</text>
</comment>
<dbReference type="SUPFAM" id="SSF56935">
    <property type="entry name" value="Porins"/>
    <property type="match status" value="1"/>
</dbReference>
<keyword evidence="2 8" id="KW-0813">Transport</keyword>
<dbReference type="KEGG" id="spon:HME9304_00283"/>
<keyword evidence="11" id="KW-0675">Receptor</keyword>
<dbReference type="Gene3D" id="2.170.130.10">
    <property type="entry name" value="TonB-dependent receptor, plug domain"/>
    <property type="match status" value="1"/>
</dbReference>
<dbReference type="Pfam" id="PF13715">
    <property type="entry name" value="CarbopepD_reg_2"/>
    <property type="match status" value="1"/>
</dbReference>
<keyword evidence="7 8" id="KW-0998">Cell outer membrane</keyword>
<dbReference type="PANTHER" id="PTHR30069:SF29">
    <property type="entry name" value="HEMOGLOBIN AND HEMOGLOBIN-HAPTOGLOBIN-BINDING PROTEIN 1-RELATED"/>
    <property type="match status" value="1"/>
</dbReference>
<evidence type="ECO:0000313" key="11">
    <source>
        <dbReference type="EMBL" id="AWX43295.1"/>
    </source>
</evidence>
<dbReference type="NCBIfam" id="TIGR04057">
    <property type="entry name" value="SusC_RagA_signa"/>
    <property type="match status" value="1"/>
</dbReference>
<dbReference type="SUPFAM" id="SSF49464">
    <property type="entry name" value="Carboxypeptidase regulatory domain-like"/>
    <property type="match status" value="1"/>
</dbReference>
<evidence type="ECO:0000259" key="10">
    <source>
        <dbReference type="Pfam" id="PF07715"/>
    </source>
</evidence>
<keyword evidence="12" id="KW-1185">Reference proteome</keyword>
<dbReference type="Pfam" id="PF07715">
    <property type="entry name" value="Plug"/>
    <property type="match status" value="1"/>
</dbReference>
<evidence type="ECO:0000256" key="2">
    <source>
        <dbReference type="ARBA" id="ARBA00022448"/>
    </source>
</evidence>
<dbReference type="InterPro" id="IPR036942">
    <property type="entry name" value="Beta-barrel_TonB_sf"/>
</dbReference>
<dbReference type="Proteomes" id="UP000248536">
    <property type="component" value="Chromosome"/>
</dbReference>
<gene>
    <name evidence="11" type="ORF">HME9304_00283</name>
</gene>
<feature type="signal peptide" evidence="9">
    <location>
        <begin position="1"/>
        <end position="27"/>
    </location>
</feature>
<name>A0A2Z4LN70_9FLAO</name>
<evidence type="ECO:0000256" key="7">
    <source>
        <dbReference type="ARBA" id="ARBA00023237"/>
    </source>
</evidence>
<reference evidence="11 12" key="1">
    <citation type="submission" date="2018-06" db="EMBL/GenBank/DDBJ databases">
        <title>Spongiibacterium sp. HME9304 Genome sequencing and assembly.</title>
        <authorList>
            <person name="Kang H."/>
            <person name="Kim H."/>
            <person name="Joh K."/>
        </authorList>
    </citation>
    <scope>NUCLEOTIDE SEQUENCE [LARGE SCALE GENOMIC DNA]</scope>
    <source>
        <strain evidence="11 12">HME9304</strain>
    </source>
</reference>
<dbReference type="InterPro" id="IPR023996">
    <property type="entry name" value="TonB-dep_OMP_SusC/RagA"/>
</dbReference>
<dbReference type="PANTHER" id="PTHR30069">
    <property type="entry name" value="TONB-DEPENDENT OUTER MEMBRANE RECEPTOR"/>
    <property type="match status" value="1"/>
</dbReference>
<comment type="subcellular location">
    <subcellularLocation>
        <location evidence="1 8">Cell outer membrane</location>
        <topology evidence="1 8">Multi-pass membrane protein</topology>
    </subcellularLocation>
</comment>